<dbReference type="PANTHER" id="PTHR43133">
    <property type="entry name" value="RNA POLYMERASE ECF-TYPE SIGMA FACTO"/>
    <property type="match status" value="1"/>
</dbReference>
<dbReference type="Proteomes" id="UP000000323">
    <property type="component" value="Chromosome 1"/>
</dbReference>
<dbReference type="SUPFAM" id="SSF88946">
    <property type="entry name" value="Sigma2 domain of RNA polymerase sigma factors"/>
    <property type="match status" value="1"/>
</dbReference>
<evidence type="ECO:0000256" key="2">
    <source>
        <dbReference type="ARBA" id="ARBA00023015"/>
    </source>
</evidence>
<keyword evidence="4" id="KW-0804">Transcription</keyword>
<reference evidence="8" key="1">
    <citation type="journal article" date="2010" name="Stand. Genomic Sci.">
        <title>Complete genome sequence of 'Thermobaculum terrenum' type strain (YNP1).</title>
        <authorList>
            <person name="Kiss H."/>
            <person name="Cleland D."/>
            <person name="Lapidus A."/>
            <person name="Lucas S."/>
            <person name="Glavina Del Rio T."/>
            <person name="Nolan M."/>
            <person name="Tice H."/>
            <person name="Han C."/>
            <person name="Goodwin L."/>
            <person name="Pitluck S."/>
            <person name="Liolios K."/>
            <person name="Ivanova N."/>
            <person name="Mavromatis K."/>
            <person name="Ovchinnikova G."/>
            <person name="Pati A."/>
            <person name="Chen A."/>
            <person name="Palaniappan K."/>
            <person name="Land M."/>
            <person name="Hauser L."/>
            <person name="Chang Y."/>
            <person name="Jeffries C."/>
            <person name="Lu M."/>
            <person name="Brettin T."/>
            <person name="Detter J."/>
            <person name="Goker M."/>
            <person name="Tindall B."/>
            <person name="Beck B."/>
            <person name="McDermott T."/>
            <person name="Woyke T."/>
            <person name="Bristow J."/>
            <person name="Eisen J."/>
            <person name="Markowitz V."/>
            <person name="Hugenholtz P."/>
            <person name="Kyrpides N."/>
            <person name="Klenk H."/>
            <person name="Cheng J."/>
        </authorList>
    </citation>
    <scope>NUCLEOTIDE SEQUENCE [LARGE SCALE GENOMIC DNA]</scope>
    <source>
        <strain evidence="8">ATCC BAA-798 / YNP1</strain>
    </source>
</reference>
<dbReference type="InterPro" id="IPR039425">
    <property type="entry name" value="RNA_pol_sigma-70-like"/>
</dbReference>
<dbReference type="GO" id="GO:0003677">
    <property type="term" value="F:DNA binding"/>
    <property type="evidence" value="ECO:0007669"/>
    <property type="project" value="InterPro"/>
</dbReference>
<dbReference type="AlphaFoldDB" id="D1CFU8"/>
<feature type="domain" description="RNA polymerase sigma-70 region 2" evidence="5">
    <location>
        <begin position="35"/>
        <end position="102"/>
    </location>
</feature>
<dbReference type="PANTHER" id="PTHR43133:SF57">
    <property type="entry name" value="RNA POLYMERASE SIGMA-70 FACTOR"/>
    <property type="match status" value="1"/>
</dbReference>
<evidence type="ECO:0000256" key="3">
    <source>
        <dbReference type="ARBA" id="ARBA00023082"/>
    </source>
</evidence>
<evidence type="ECO:0000313" key="7">
    <source>
        <dbReference type="EMBL" id="ACZ41804.1"/>
    </source>
</evidence>
<dbReference type="NCBIfam" id="TIGR02937">
    <property type="entry name" value="sigma70-ECF"/>
    <property type="match status" value="1"/>
</dbReference>
<dbReference type="GO" id="GO:0016987">
    <property type="term" value="F:sigma factor activity"/>
    <property type="evidence" value="ECO:0007669"/>
    <property type="project" value="UniProtKB-KW"/>
</dbReference>
<protein>
    <submittedName>
        <fullName evidence="7">RNA polymerase, sigma-24 subunit, ECF subfamily</fullName>
    </submittedName>
</protein>
<dbReference type="SUPFAM" id="SSF88659">
    <property type="entry name" value="Sigma3 and sigma4 domains of RNA polymerase sigma factors"/>
    <property type="match status" value="1"/>
</dbReference>
<dbReference type="RefSeq" id="WP_012874839.1">
    <property type="nucleotide sequence ID" value="NC_013525.1"/>
</dbReference>
<dbReference type="CDD" id="cd06171">
    <property type="entry name" value="Sigma70_r4"/>
    <property type="match status" value="1"/>
</dbReference>
<evidence type="ECO:0000259" key="5">
    <source>
        <dbReference type="Pfam" id="PF04542"/>
    </source>
</evidence>
<proteinExistence type="inferred from homology"/>
<dbReference type="Gene3D" id="1.10.10.10">
    <property type="entry name" value="Winged helix-like DNA-binding domain superfamily/Winged helix DNA-binding domain"/>
    <property type="match status" value="1"/>
</dbReference>
<dbReference type="Pfam" id="PF04542">
    <property type="entry name" value="Sigma70_r2"/>
    <property type="match status" value="1"/>
</dbReference>
<evidence type="ECO:0000256" key="4">
    <source>
        <dbReference type="ARBA" id="ARBA00023163"/>
    </source>
</evidence>
<gene>
    <name evidence="7" type="ordered locus">Tter_0887</name>
</gene>
<keyword evidence="8" id="KW-1185">Reference proteome</keyword>
<comment type="similarity">
    <text evidence="1">Belongs to the sigma-70 factor family. ECF subfamily.</text>
</comment>
<dbReference type="eggNOG" id="COG1595">
    <property type="taxonomic scope" value="Bacteria"/>
</dbReference>
<keyword evidence="2" id="KW-0805">Transcription regulation</keyword>
<dbReference type="InterPro" id="IPR007627">
    <property type="entry name" value="RNA_pol_sigma70_r2"/>
</dbReference>
<dbReference type="GO" id="GO:0006352">
    <property type="term" value="P:DNA-templated transcription initiation"/>
    <property type="evidence" value="ECO:0007669"/>
    <property type="project" value="InterPro"/>
</dbReference>
<dbReference type="InterPro" id="IPR014284">
    <property type="entry name" value="RNA_pol_sigma-70_dom"/>
</dbReference>
<dbReference type="InterPro" id="IPR013324">
    <property type="entry name" value="RNA_pol_sigma_r3/r4-like"/>
</dbReference>
<dbReference type="KEGG" id="ttr:Tter_0887"/>
<dbReference type="InterPro" id="IPR013249">
    <property type="entry name" value="RNA_pol_sigma70_r4_t2"/>
</dbReference>
<dbReference type="HOGENOM" id="CLU_047691_3_4_0"/>
<evidence type="ECO:0000313" key="8">
    <source>
        <dbReference type="Proteomes" id="UP000000323"/>
    </source>
</evidence>
<dbReference type="InterPro" id="IPR013325">
    <property type="entry name" value="RNA_pol_sigma_r2"/>
</dbReference>
<sequence>MNSELRDNTSTQHILDKERELVEKSKVDRSAFAELYASYAERLYNYIYSRVHNREDAEDLTSLTFMLALEAIEKYEWRNLPFGAWLFRIASNQIAVYYRKKKNLQSIEDLAIADSALDPERETMRIGDQLMIQKAINRLNPDQQKVIRMRYSQGMKNREIAEVMGRTEGAVKLLIHRATNNLRAQMSGALF</sequence>
<dbReference type="EMBL" id="CP001825">
    <property type="protein sequence ID" value="ACZ41804.1"/>
    <property type="molecule type" value="Genomic_DNA"/>
</dbReference>
<keyword evidence="3" id="KW-0731">Sigma factor</keyword>
<dbReference type="Gene3D" id="1.10.1740.10">
    <property type="match status" value="1"/>
</dbReference>
<feature type="domain" description="RNA polymerase sigma factor 70 region 4 type 2" evidence="6">
    <location>
        <begin position="130"/>
        <end position="178"/>
    </location>
</feature>
<dbReference type="STRING" id="525904.Tter_0887"/>
<name>D1CFU8_THET1</name>
<dbReference type="InterPro" id="IPR036388">
    <property type="entry name" value="WH-like_DNA-bd_sf"/>
</dbReference>
<organism evidence="7 8">
    <name type="scientific">Thermobaculum terrenum (strain ATCC BAA-798 / CCMEE 7001 / YNP1)</name>
    <dbReference type="NCBI Taxonomy" id="525904"/>
    <lineage>
        <taxon>Bacteria</taxon>
        <taxon>Bacillati</taxon>
        <taxon>Chloroflexota</taxon>
        <taxon>Chloroflexia</taxon>
        <taxon>Candidatus Thermobaculales</taxon>
        <taxon>Candidatus Thermobaculaceae</taxon>
        <taxon>Thermobaculum</taxon>
    </lineage>
</organism>
<evidence type="ECO:0000256" key="1">
    <source>
        <dbReference type="ARBA" id="ARBA00010641"/>
    </source>
</evidence>
<accession>D1CFU8</accession>
<dbReference type="Pfam" id="PF08281">
    <property type="entry name" value="Sigma70_r4_2"/>
    <property type="match status" value="1"/>
</dbReference>
<evidence type="ECO:0000259" key="6">
    <source>
        <dbReference type="Pfam" id="PF08281"/>
    </source>
</evidence>